<dbReference type="InterPro" id="IPR028082">
    <property type="entry name" value="Peripla_BP_I"/>
</dbReference>
<evidence type="ECO:0000313" key="7">
    <source>
        <dbReference type="Proteomes" id="UP001602058"/>
    </source>
</evidence>
<keyword evidence="3 6" id="KW-0238">DNA-binding</keyword>
<feature type="domain" description="HTH lacI-type" evidence="5">
    <location>
        <begin position="6"/>
        <end position="62"/>
    </location>
</feature>
<dbReference type="PANTHER" id="PTHR30146">
    <property type="entry name" value="LACI-RELATED TRANSCRIPTIONAL REPRESSOR"/>
    <property type="match status" value="1"/>
</dbReference>
<proteinExistence type="predicted"/>
<dbReference type="Pfam" id="PF00356">
    <property type="entry name" value="LacI"/>
    <property type="match status" value="1"/>
</dbReference>
<evidence type="ECO:0000256" key="3">
    <source>
        <dbReference type="ARBA" id="ARBA00023125"/>
    </source>
</evidence>
<dbReference type="RefSeq" id="WP_351087318.1">
    <property type="nucleotide sequence ID" value="NZ_JBEOZG010000049.1"/>
</dbReference>
<dbReference type="InterPro" id="IPR046335">
    <property type="entry name" value="LacI/GalR-like_sensor"/>
</dbReference>
<dbReference type="GO" id="GO:0003677">
    <property type="term" value="F:DNA binding"/>
    <property type="evidence" value="ECO:0007669"/>
    <property type="project" value="UniProtKB-KW"/>
</dbReference>
<evidence type="ECO:0000256" key="4">
    <source>
        <dbReference type="ARBA" id="ARBA00023163"/>
    </source>
</evidence>
<dbReference type="PANTHER" id="PTHR30146:SF148">
    <property type="entry name" value="HTH-TYPE TRANSCRIPTIONAL REPRESSOR PURR-RELATED"/>
    <property type="match status" value="1"/>
</dbReference>
<evidence type="ECO:0000256" key="1">
    <source>
        <dbReference type="ARBA" id="ARBA00022491"/>
    </source>
</evidence>
<name>A0ABW6UKJ1_9ACTN</name>
<comment type="caution">
    <text evidence="6">The sequence shown here is derived from an EMBL/GenBank/DDBJ whole genome shotgun (WGS) entry which is preliminary data.</text>
</comment>
<gene>
    <name evidence="6" type="ORF">ACFY1D_16755</name>
</gene>
<dbReference type="Proteomes" id="UP001602058">
    <property type="component" value="Unassembled WGS sequence"/>
</dbReference>
<evidence type="ECO:0000313" key="6">
    <source>
        <dbReference type="EMBL" id="MFF4523054.1"/>
    </source>
</evidence>
<dbReference type="PROSITE" id="PS00356">
    <property type="entry name" value="HTH_LACI_1"/>
    <property type="match status" value="1"/>
</dbReference>
<keyword evidence="7" id="KW-1185">Reference proteome</keyword>
<dbReference type="Gene3D" id="3.40.50.2300">
    <property type="match status" value="2"/>
</dbReference>
<dbReference type="InterPro" id="IPR010982">
    <property type="entry name" value="Lambda_DNA-bd_dom_sf"/>
</dbReference>
<accession>A0ABW6UKJ1</accession>
<evidence type="ECO:0000259" key="5">
    <source>
        <dbReference type="PROSITE" id="PS50932"/>
    </source>
</evidence>
<dbReference type="Pfam" id="PF13377">
    <property type="entry name" value="Peripla_BP_3"/>
    <property type="match status" value="1"/>
</dbReference>
<dbReference type="CDD" id="cd06288">
    <property type="entry name" value="PBP1_sucrose_transcription_regulator"/>
    <property type="match status" value="1"/>
</dbReference>
<keyword evidence="2" id="KW-0805">Transcription regulation</keyword>
<sequence>MSGRRVTMTDVARRAGVSRTTASFVLAGRRDMRISGEAEERVRRAARELGYRPNLTARGLRTSVTRTIALVSDIIATTQFAGEVIHGALDAAGARDHVLLIAETEGDPNVETRLVEGMLDRQVDGFVYATMYSREVRLPAALRDARVVLLNCYTEEARVPCVLPDEVNAGRDAAAVVLAAGHREGIHVIGGRHMTNGTPEGVWAGLERMRGIEEVMAEADVRLDGVVECDWQPEDGHREVRRLLAAKTVPRALICLNDRVSLGAYQALQEEGLRVPDDVCVVSFDDSDLATWLRPGLTSVALPHYRLGRTAVEVLLDGKPDPVVHRIPMPVMLRASHTAATAPPDPAVRPGT</sequence>
<dbReference type="SUPFAM" id="SSF53822">
    <property type="entry name" value="Periplasmic binding protein-like I"/>
    <property type="match status" value="1"/>
</dbReference>
<dbReference type="InterPro" id="IPR000843">
    <property type="entry name" value="HTH_LacI"/>
</dbReference>
<reference evidence="6 7" key="1">
    <citation type="submission" date="2024-10" db="EMBL/GenBank/DDBJ databases">
        <title>The Natural Products Discovery Center: Release of the First 8490 Sequenced Strains for Exploring Actinobacteria Biosynthetic Diversity.</title>
        <authorList>
            <person name="Kalkreuter E."/>
            <person name="Kautsar S.A."/>
            <person name="Yang D."/>
            <person name="Bader C.D."/>
            <person name="Teijaro C.N."/>
            <person name="Fluegel L."/>
            <person name="Davis C.M."/>
            <person name="Simpson J.R."/>
            <person name="Lauterbach L."/>
            <person name="Steele A.D."/>
            <person name="Gui C."/>
            <person name="Meng S."/>
            <person name="Li G."/>
            <person name="Viehrig K."/>
            <person name="Ye F."/>
            <person name="Su P."/>
            <person name="Kiefer A.F."/>
            <person name="Nichols A."/>
            <person name="Cepeda A.J."/>
            <person name="Yan W."/>
            <person name="Fan B."/>
            <person name="Jiang Y."/>
            <person name="Adhikari A."/>
            <person name="Zheng C.-J."/>
            <person name="Schuster L."/>
            <person name="Cowan T.M."/>
            <person name="Smanski M.J."/>
            <person name="Chevrette M.G."/>
            <person name="De Carvalho L.P.S."/>
            <person name="Shen B."/>
        </authorList>
    </citation>
    <scope>NUCLEOTIDE SEQUENCE [LARGE SCALE GENOMIC DNA]</scope>
    <source>
        <strain evidence="6 7">NPDC001390</strain>
    </source>
</reference>
<dbReference type="CDD" id="cd01392">
    <property type="entry name" value="HTH_LacI"/>
    <property type="match status" value="1"/>
</dbReference>
<protein>
    <submittedName>
        <fullName evidence="6">LacI family DNA-binding transcriptional regulator</fullName>
    </submittedName>
</protein>
<evidence type="ECO:0000256" key="2">
    <source>
        <dbReference type="ARBA" id="ARBA00023015"/>
    </source>
</evidence>
<dbReference type="EMBL" id="JBIAWJ010000007">
    <property type="protein sequence ID" value="MFF4523054.1"/>
    <property type="molecule type" value="Genomic_DNA"/>
</dbReference>
<dbReference type="Gene3D" id="1.10.260.40">
    <property type="entry name" value="lambda repressor-like DNA-binding domains"/>
    <property type="match status" value="1"/>
</dbReference>
<dbReference type="SUPFAM" id="SSF47413">
    <property type="entry name" value="lambda repressor-like DNA-binding domains"/>
    <property type="match status" value="1"/>
</dbReference>
<dbReference type="PROSITE" id="PS50932">
    <property type="entry name" value="HTH_LACI_2"/>
    <property type="match status" value="1"/>
</dbReference>
<keyword evidence="1" id="KW-0678">Repressor</keyword>
<keyword evidence="4" id="KW-0804">Transcription</keyword>
<organism evidence="6 7">
    <name type="scientific">Streptomyces bluensis</name>
    <dbReference type="NCBI Taxonomy" id="33897"/>
    <lineage>
        <taxon>Bacteria</taxon>
        <taxon>Bacillati</taxon>
        <taxon>Actinomycetota</taxon>
        <taxon>Actinomycetes</taxon>
        <taxon>Kitasatosporales</taxon>
        <taxon>Streptomycetaceae</taxon>
        <taxon>Streptomyces</taxon>
    </lineage>
</organism>
<dbReference type="SMART" id="SM00354">
    <property type="entry name" value="HTH_LACI"/>
    <property type="match status" value="1"/>
</dbReference>